<name>F8N8M3_9BACT</name>
<dbReference type="InterPro" id="IPR003423">
    <property type="entry name" value="OMP_efflux"/>
</dbReference>
<reference evidence="10" key="1">
    <citation type="journal article" date="2011" name="Stand. Genomic Sci.">
        <title>Non-contiguous finished genome sequence of the opportunistic oral pathogen Prevotella multisaccharivorax type strain (PPPA20).</title>
        <authorList>
            <person name="Pati A."/>
            <person name="Gronow S."/>
            <person name="Lu M."/>
            <person name="Lapidus A."/>
            <person name="Nolan M."/>
            <person name="Lucas S."/>
            <person name="Hammon N."/>
            <person name="Deshpande S."/>
            <person name="Cheng J.F."/>
            <person name="Tapia R."/>
            <person name="Han C."/>
            <person name="Goodwin L."/>
            <person name="Pitluck S."/>
            <person name="Liolios K."/>
            <person name="Pagani I."/>
            <person name="Mavromatis K."/>
            <person name="Mikhailova N."/>
            <person name="Huntemann M."/>
            <person name="Chen A."/>
            <person name="Palaniappan K."/>
            <person name="Land M."/>
            <person name="Hauser L."/>
            <person name="Detter J.C."/>
            <person name="Brambilla E.M."/>
            <person name="Rohde M."/>
            <person name="Goker M."/>
            <person name="Woyke T."/>
            <person name="Bristow J."/>
            <person name="Eisen J.A."/>
            <person name="Markowitz V."/>
            <person name="Hugenholtz P."/>
            <person name="Kyrpides N.C."/>
            <person name="Klenk H.P."/>
            <person name="Ivanova N."/>
        </authorList>
    </citation>
    <scope>NUCLEOTIDE SEQUENCE [LARGE SCALE GENOMIC DNA]</scope>
    <source>
        <strain evidence="10">DSM 17128</strain>
    </source>
</reference>
<feature type="chain" id="PRO_5003375500" evidence="8">
    <location>
        <begin position="21"/>
        <end position="420"/>
    </location>
</feature>
<keyword evidence="10" id="KW-1185">Reference proteome</keyword>
<dbReference type="SUPFAM" id="SSF56954">
    <property type="entry name" value="Outer membrane efflux proteins (OEP)"/>
    <property type="match status" value="1"/>
</dbReference>
<organism evidence="9 10">
    <name type="scientific">Hallella multisaccharivorax DSM 17128</name>
    <dbReference type="NCBI Taxonomy" id="688246"/>
    <lineage>
        <taxon>Bacteria</taxon>
        <taxon>Pseudomonadati</taxon>
        <taxon>Bacteroidota</taxon>
        <taxon>Bacteroidia</taxon>
        <taxon>Bacteroidales</taxon>
        <taxon>Prevotellaceae</taxon>
        <taxon>Hallella</taxon>
    </lineage>
</organism>
<keyword evidence="4" id="KW-1134">Transmembrane beta strand</keyword>
<dbReference type="GO" id="GO:1990281">
    <property type="term" value="C:efflux pump complex"/>
    <property type="evidence" value="ECO:0007669"/>
    <property type="project" value="TreeGrafter"/>
</dbReference>
<dbReference type="Gene3D" id="1.20.1600.10">
    <property type="entry name" value="Outer membrane efflux proteins (OEP)"/>
    <property type="match status" value="1"/>
</dbReference>
<dbReference type="PANTHER" id="PTHR30026:SF20">
    <property type="entry name" value="OUTER MEMBRANE PROTEIN TOLC"/>
    <property type="match status" value="1"/>
</dbReference>
<keyword evidence="5" id="KW-0812">Transmembrane</keyword>
<sequence length="420" mass="47351">MLFKKLLFFVLIGISTEVSAQSVTLDSCKQWAHDNYPAIKQYRLIEAGRDYTVDNARKNWLPQVSATASGIAMTDILSLPSQLKAAGMDANLKNATAAGVVNVQQRVYDGGSTKAQQCLTQAQADVQARQLDVTMYDINQRVEQLYFGVLTMEEQLRQNSLLQQDLSISEKTVRSMLRTGTANPTDLDAVLVEEVKARQQQEAMNSSRMAYLNMLSTFVGRTLNSSTTFVRPASLTTETWNEQNVQRPELSLYEARRNVLDAQRKQLDARLKPQVSAFGMGIYHTRMSDLIHNGMLLGGLTVSWNIGALYTRKNDLAQLDNQRQQIEAERATFLYNLHLQDQQADGSVSSLRKQITQDDEIVRLRESIRSKSEKKVQLGTESINEMLRDVNAVSTARQQKALHELQLLQVIYEKENNLGK</sequence>
<feature type="signal peptide" evidence="8">
    <location>
        <begin position="1"/>
        <end position="20"/>
    </location>
</feature>
<dbReference type="GO" id="GO:0015562">
    <property type="term" value="F:efflux transmembrane transporter activity"/>
    <property type="evidence" value="ECO:0007669"/>
    <property type="project" value="InterPro"/>
</dbReference>
<evidence type="ECO:0000256" key="6">
    <source>
        <dbReference type="ARBA" id="ARBA00023136"/>
    </source>
</evidence>
<comment type="subcellular location">
    <subcellularLocation>
        <location evidence="1">Cell outer membrane</location>
    </subcellularLocation>
</comment>
<gene>
    <name evidence="9" type="ORF">Premu_1155</name>
</gene>
<keyword evidence="7" id="KW-0998">Cell outer membrane</keyword>
<comment type="similarity">
    <text evidence="2">Belongs to the outer membrane factor (OMF) (TC 1.B.17) family.</text>
</comment>
<dbReference type="EMBL" id="GL945017">
    <property type="protein sequence ID" value="EGN56590.1"/>
    <property type="molecule type" value="Genomic_DNA"/>
</dbReference>
<proteinExistence type="inferred from homology"/>
<dbReference type="eggNOG" id="COG1538">
    <property type="taxonomic scope" value="Bacteria"/>
</dbReference>
<evidence type="ECO:0000256" key="2">
    <source>
        <dbReference type="ARBA" id="ARBA00007613"/>
    </source>
</evidence>
<keyword evidence="3" id="KW-0813">Transport</keyword>
<dbReference type="GO" id="GO:0009279">
    <property type="term" value="C:cell outer membrane"/>
    <property type="evidence" value="ECO:0007669"/>
    <property type="project" value="UniProtKB-SubCell"/>
</dbReference>
<dbReference type="OrthoDB" id="976750at2"/>
<keyword evidence="8" id="KW-0732">Signal</keyword>
<evidence type="ECO:0000256" key="8">
    <source>
        <dbReference type="SAM" id="SignalP"/>
    </source>
</evidence>
<dbReference type="PANTHER" id="PTHR30026">
    <property type="entry name" value="OUTER MEMBRANE PROTEIN TOLC"/>
    <property type="match status" value="1"/>
</dbReference>
<evidence type="ECO:0000313" key="10">
    <source>
        <dbReference type="Proteomes" id="UP000002772"/>
    </source>
</evidence>
<evidence type="ECO:0000256" key="3">
    <source>
        <dbReference type="ARBA" id="ARBA00022448"/>
    </source>
</evidence>
<dbReference type="STRING" id="688246.Premu_1155"/>
<evidence type="ECO:0000313" key="9">
    <source>
        <dbReference type="EMBL" id="EGN56590.1"/>
    </source>
</evidence>
<dbReference type="Pfam" id="PF02321">
    <property type="entry name" value="OEP"/>
    <property type="match status" value="1"/>
</dbReference>
<evidence type="ECO:0000256" key="1">
    <source>
        <dbReference type="ARBA" id="ARBA00004442"/>
    </source>
</evidence>
<evidence type="ECO:0000256" key="5">
    <source>
        <dbReference type="ARBA" id="ARBA00022692"/>
    </source>
</evidence>
<evidence type="ECO:0000256" key="7">
    <source>
        <dbReference type="ARBA" id="ARBA00023237"/>
    </source>
</evidence>
<protein>
    <submittedName>
        <fullName evidence="9">Outer membrane efflux protein</fullName>
    </submittedName>
</protein>
<dbReference type="Proteomes" id="UP000002772">
    <property type="component" value="Unassembled WGS sequence"/>
</dbReference>
<keyword evidence="6" id="KW-0472">Membrane</keyword>
<dbReference type="GO" id="GO:0015288">
    <property type="term" value="F:porin activity"/>
    <property type="evidence" value="ECO:0007669"/>
    <property type="project" value="TreeGrafter"/>
</dbReference>
<evidence type="ECO:0000256" key="4">
    <source>
        <dbReference type="ARBA" id="ARBA00022452"/>
    </source>
</evidence>
<accession>F8N8M3</accession>
<dbReference type="HOGENOM" id="CLU_637521_0_0_10"/>
<dbReference type="AlphaFoldDB" id="F8N8M3"/>
<dbReference type="InterPro" id="IPR051906">
    <property type="entry name" value="TolC-like"/>
</dbReference>
<dbReference type="RefSeq" id="WP_007573784.1">
    <property type="nucleotide sequence ID" value="NZ_BPTS01000001.1"/>
</dbReference>